<dbReference type="AlphaFoldDB" id="A0A1H4VKQ5"/>
<gene>
    <name evidence="1" type="ORF">SAMN04489793_3263</name>
</gene>
<proteinExistence type="predicted"/>
<evidence type="ECO:0000313" key="2">
    <source>
        <dbReference type="Proteomes" id="UP000182241"/>
    </source>
</evidence>
<reference evidence="2" key="1">
    <citation type="submission" date="2016-10" db="EMBL/GenBank/DDBJ databases">
        <authorList>
            <person name="Varghese N."/>
            <person name="Submissions S."/>
        </authorList>
    </citation>
    <scope>NUCLEOTIDE SEQUENCE [LARGE SCALE GENOMIC DNA]</scope>
    <source>
        <strain evidence="2">DSM 44234</strain>
    </source>
</reference>
<accession>A0A1H4VKQ5</accession>
<dbReference type="RefSeq" id="WP_068742752.1">
    <property type="nucleotide sequence ID" value="NZ_FNSA01000003.1"/>
</dbReference>
<name>A0A1H4VKQ5_TSUTY</name>
<dbReference type="Proteomes" id="UP000182241">
    <property type="component" value="Unassembled WGS sequence"/>
</dbReference>
<organism evidence="1 2">
    <name type="scientific">Tsukamurella tyrosinosolvens</name>
    <dbReference type="NCBI Taxonomy" id="57704"/>
    <lineage>
        <taxon>Bacteria</taxon>
        <taxon>Bacillati</taxon>
        <taxon>Actinomycetota</taxon>
        <taxon>Actinomycetes</taxon>
        <taxon>Mycobacteriales</taxon>
        <taxon>Tsukamurellaceae</taxon>
        <taxon>Tsukamurella</taxon>
    </lineage>
</organism>
<keyword evidence="2" id="KW-1185">Reference proteome</keyword>
<dbReference type="STRING" id="57704.SAMN04489793_3263"/>
<dbReference type="EMBL" id="FNSA01000003">
    <property type="protein sequence ID" value="SEC81712.1"/>
    <property type="molecule type" value="Genomic_DNA"/>
</dbReference>
<protein>
    <submittedName>
        <fullName evidence="1">Uncharacterized protein</fullName>
    </submittedName>
</protein>
<evidence type="ECO:0000313" key="1">
    <source>
        <dbReference type="EMBL" id="SEC81712.1"/>
    </source>
</evidence>
<sequence>MPAPQGDYGLFNGGPDTRTIEFRLPDGDLLFQVQTWSGPDKCFAAAECTLCGWDFLDEEMERSHVDLIARTHFGKHLDEKGLG</sequence>